<proteinExistence type="predicted"/>
<evidence type="ECO:0000256" key="12">
    <source>
        <dbReference type="ARBA" id="ARBA00022989"/>
    </source>
</evidence>
<evidence type="ECO:0000256" key="14">
    <source>
        <dbReference type="ARBA" id="ARBA00023136"/>
    </source>
</evidence>
<evidence type="ECO:0000256" key="5">
    <source>
        <dbReference type="ARBA" id="ARBA00022519"/>
    </source>
</evidence>
<keyword evidence="9" id="KW-0547">Nucleotide-binding</keyword>
<dbReference type="Gene3D" id="1.10.287.130">
    <property type="match status" value="1"/>
</dbReference>
<evidence type="ECO:0000256" key="3">
    <source>
        <dbReference type="ARBA" id="ARBA00012438"/>
    </source>
</evidence>
<dbReference type="Pfam" id="PF02518">
    <property type="entry name" value="HATPase_c"/>
    <property type="match status" value="1"/>
</dbReference>
<dbReference type="InterPro" id="IPR005467">
    <property type="entry name" value="His_kinase_dom"/>
</dbReference>
<dbReference type="InterPro" id="IPR003660">
    <property type="entry name" value="HAMP_dom"/>
</dbReference>
<feature type="transmembrane region" description="Helical" evidence="15">
    <location>
        <begin position="21"/>
        <end position="46"/>
    </location>
</feature>
<keyword evidence="6" id="KW-0597">Phosphoprotein</keyword>
<evidence type="ECO:0000256" key="9">
    <source>
        <dbReference type="ARBA" id="ARBA00022741"/>
    </source>
</evidence>
<dbReference type="InterPro" id="IPR032408">
    <property type="entry name" value="RisS_PPD"/>
</dbReference>
<sequence>MSSRFWSHSFQKIVYKLRLGLFGRAFLILFTILFGSISLWLFFFLLAQQEPRAIQLAEKAATVYRLTDRIFRSSSPERIPTLLEELFTISDTKVNTYHKQDNYTPLPPIQFWNIVASHLNKDLGLKDNLVLAYEVNGEQDLWIKFQTENGLNYWLRIDTSHFKTDLAGEWLYWTLLAAFLSLIGSAFIAFFVHTPIKRITEVVKDVSYGKIPDELPEDKGPAELRLLYGDLNRMVRELQQAESDRQLMLAGISHDLRTPLARIRLEIELNKVSEESKQAIDADLDQIHQFINQIIDYARPINIENISPINVSEALNQICSIEKVYTEELKGQFSYHIADNLFARISEINLKRIVGNIIENARRYGRDHDGKLDIQVKAFSRHFMLYIDIKDQGKGIDAKDIKKILKPFWRGNQARTGVNGSGLGLPICERLLSAVGGKLRFLQNKPNGLICRIEIPLTINKNNQLDNHLQ</sequence>
<evidence type="ECO:0000256" key="11">
    <source>
        <dbReference type="ARBA" id="ARBA00022840"/>
    </source>
</evidence>
<dbReference type="EMBL" id="AYSV01000064">
    <property type="protein sequence ID" value="ETD72495.1"/>
    <property type="molecule type" value="Genomic_DNA"/>
</dbReference>
<reference evidence="18 19" key="1">
    <citation type="submission" date="2013-11" db="EMBL/GenBank/DDBJ databases">
        <title>Genomic analysis of Pelistega sp. HM-7.</title>
        <authorList>
            <person name="Kumbhare S.V."/>
            <person name="Shetty S.A."/>
            <person name="Sharma O."/>
            <person name="Dhotre D.P."/>
        </authorList>
    </citation>
    <scope>NUCLEOTIDE SEQUENCE [LARGE SCALE GENOMIC DNA]</scope>
    <source>
        <strain evidence="18 19">HM-7</strain>
    </source>
</reference>
<keyword evidence="5" id="KW-0997">Cell inner membrane</keyword>
<dbReference type="OrthoDB" id="9804645at2"/>
<dbReference type="Proteomes" id="UP000018766">
    <property type="component" value="Unassembled WGS sequence"/>
</dbReference>
<dbReference type="CDD" id="cd00082">
    <property type="entry name" value="HisKA"/>
    <property type="match status" value="1"/>
</dbReference>
<dbReference type="SUPFAM" id="SSF55874">
    <property type="entry name" value="ATPase domain of HSP90 chaperone/DNA topoisomerase II/histidine kinase"/>
    <property type="match status" value="1"/>
</dbReference>
<evidence type="ECO:0000259" key="16">
    <source>
        <dbReference type="PROSITE" id="PS50109"/>
    </source>
</evidence>
<protein>
    <recommendedName>
        <fullName evidence="3">histidine kinase</fullName>
        <ecNumber evidence="3">2.7.13.3</ecNumber>
    </recommendedName>
</protein>
<evidence type="ECO:0000256" key="8">
    <source>
        <dbReference type="ARBA" id="ARBA00022692"/>
    </source>
</evidence>
<keyword evidence="10 18" id="KW-0418">Kinase</keyword>
<keyword evidence="7" id="KW-0808">Transferase</keyword>
<dbReference type="Pfam" id="PF00512">
    <property type="entry name" value="HisKA"/>
    <property type="match status" value="1"/>
</dbReference>
<dbReference type="AlphaFoldDB" id="V8G7X9"/>
<dbReference type="PANTHER" id="PTHR44936:SF5">
    <property type="entry name" value="SENSOR HISTIDINE KINASE ENVZ"/>
    <property type="match status" value="1"/>
</dbReference>
<dbReference type="EC" id="2.7.13.3" evidence="3"/>
<dbReference type="GO" id="GO:0005524">
    <property type="term" value="F:ATP binding"/>
    <property type="evidence" value="ECO:0007669"/>
    <property type="project" value="UniProtKB-KW"/>
</dbReference>
<evidence type="ECO:0000256" key="4">
    <source>
        <dbReference type="ARBA" id="ARBA00022475"/>
    </source>
</evidence>
<comment type="catalytic activity">
    <reaction evidence="1">
        <text>ATP + protein L-histidine = ADP + protein N-phospho-L-histidine.</text>
        <dbReference type="EC" id="2.7.13.3"/>
    </reaction>
</comment>
<evidence type="ECO:0000256" key="1">
    <source>
        <dbReference type="ARBA" id="ARBA00000085"/>
    </source>
</evidence>
<dbReference type="InterPro" id="IPR036097">
    <property type="entry name" value="HisK_dim/P_sf"/>
</dbReference>
<dbReference type="SMART" id="SM00387">
    <property type="entry name" value="HATPase_c"/>
    <property type="match status" value="1"/>
</dbReference>
<dbReference type="InterPro" id="IPR004358">
    <property type="entry name" value="Sig_transdc_His_kin-like_C"/>
</dbReference>
<feature type="domain" description="HAMP" evidence="17">
    <location>
        <begin position="190"/>
        <end position="243"/>
    </location>
</feature>
<dbReference type="InterPro" id="IPR003661">
    <property type="entry name" value="HisK_dim/P_dom"/>
</dbReference>
<evidence type="ECO:0000256" key="7">
    <source>
        <dbReference type="ARBA" id="ARBA00022679"/>
    </source>
</evidence>
<evidence type="ECO:0000256" key="6">
    <source>
        <dbReference type="ARBA" id="ARBA00022553"/>
    </source>
</evidence>
<name>V8G7X9_9BURK</name>
<keyword evidence="12 15" id="KW-1133">Transmembrane helix</keyword>
<gene>
    <name evidence="18" type="ORF">V757_03970</name>
</gene>
<dbReference type="PRINTS" id="PR00344">
    <property type="entry name" value="BCTRLSENSOR"/>
</dbReference>
<dbReference type="PANTHER" id="PTHR44936">
    <property type="entry name" value="SENSOR PROTEIN CREC"/>
    <property type="match status" value="1"/>
</dbReference>
<dbReference type="Gene3D" id="3.30.565.10">
    <property type="entry name" value="Histidine kinase-like ATPase, C-terminal domain"/>
    <property type="match status" value="1"/>
</dbReference>
<dbReference type="PATRIC" id="fig|1414851.3.peg.796"/>
<dbReference type="InterPro" id="IPR038421">
    <property type="entry name" value="RisS_PPD_sf"/>
</dbReference>
<dbReference type="InterPro" id="IPR036890">
    <property type="entry name" value="HATPase_C_sf"/>
</dbReference>
<comment type="subcellular location">
    <subcellularLocation>
        <location evidence="2">Cell inner membrane</location>
        <topology evidence="2">Multi-pass membrane protein</topology>
    </subcellularLocation>
</comment>
<dbReference type="SMART" id="SM00388">
    <property type="entry name" value="HisKA"/>
    <property type="match status" value="1"/>
</dbReference>
<evidence type="ECO:0000259" key="17">
    <source>
        <dbReference type="PROSITE" id="PS50885"/>
    </source>
</evidence>
<dbReference type="InterPro" id="IPR050980">
    <property type="entry name" value="2C_sensor_his_kinase"/>
</dbReference>
<evidence type="ECO:0000256" key="13">
    <source>
        <dbReference type="ARBA" id="ARBA00023012"/>
    </source>
</evidence>
<dbReference type="PROSITE" id="PS50109">
    <property type="entry name" value="HIS_KIN"/>
    <property type="match status" value="1"/>
</dbReference>
<dbReference type="RefSeq" id="WP_023950102.1">
    <property type="nucleotide sequence ID" value="NZ_AYSV01000064.1"/>
</dbReference>
<evidence type="ECO:0000256" key="15">
    <source>
        <dbReference type="SAM" id="Phobius"/>
    </source>
</evidence>
<evidence type="ECO:0000313" key="19">
    <source>
        <dbReference type="Proteomes" id="UP000018766"/>
    </source>
</evidence>
<accession>V8G7X9</accession>
<dbReference type="SMART" id="SM00304">
    <property type="entry name" value="HAMP"/>
    <property type="match status" value="1"/>
</dbReference>
<organism evidence="18 19">
    <name type="scientific">Pelistega indica</name>
    <dbReference type="NCBI Taxonomy" id="1414851"/>
    <lineage>
        <taxon>Bacteria</taxon>
        <taxon>Pseudomonadati</taxon>
        <taxon>Pseudomonadota</taxon>
        <taxon>Betaproteobacteria</taxon>
        <taxon>Burkholderiales</taxon>
        <taxon>Alcaligenaceae</taxon>
        <taxon>Pelistega</taxon>
    </lineage>
</organism>
<dbReference type="GO" id="GO:0000155">
    <property type="term" value="F:phosphorelay sensor kinase activity"/>
    <property type="evidence" value="ECO:0007669"/>
    <property type="project" value="InterPro"/>
</dbReference>
<dbReference type="GO" id="GO:0005886">
    <property type="term" value="C:plasma membrane"/>
    <property type="evidence" value="ECO:0007669"/>
    <property type="project" value="UniProtKB-SubCell"/>
</dbReference>
<keyword evidence="13" id="KW-0902">Two-component regulatory system</keyword>
<comment type="caution">
    <text evidence="18">The sequence shown here is derived from an EMBL/GenBank/DDBJ whole genome shotgun (WGS) entry which is preliminary data.</text>
</comment>
<dbReference type="PROSITE" id="PS50885">
    <property type="entry name" value="HAMP"/>
    <property type="match status" value="1"/>
</dbReference>
<feature type="transmembrane region" description="Helical" evidence="15">
    <location>
        <begin position="170"/>
        <end position="192"/>
    </location>
</feature>
<keyword evidence="8 15" id="KW-0812">Transmembrane</keyword>
<dbReference type="Pfam" id="PF16524">
    <property type="entry name" value="RisS_PPD"/>
    <property type="match status" value="1"/>
</dbReference>
<dbReference type="SUPFAM" id="SSF47384">
    <property type="entry name" value="Homodimeric domain of signal transducing histidine kinase"/>
    <property type="match status" value="1"/>
</dbReference>
<dbReference type="Pfam" id="PF00672">
    <property type="entry name" value="HAMP"/>
    <property type="match status" value="1"/>
</dbReference>
<feature type="domain" description="Histidine kinase" evidence="16">
    <location>
        <begin position="251"/>
        <end position="459"/>
    </location>
</feature>
<keyword evidence="11" id="KW-0067">ATP-binding</keyword>
<evidence type="ECO:0000256" key="2">
    <source>
        <dbReference type="ARBA" id="ARBA00004429"/>
    </source>
</evidence>
<keyword evidence="19" id="KW-1185">Reference proteome</keyword>
<dbReference type="Gene3D" id="3.30.450.300">
    <property type="entry name" value="Sensor histidine kinase RisS, periplasmic domain"/>
    <property type="match status" value="1"/>
</dbReference>
<evidence type="ECO:0000313" key="18">
    <source>
        <dbReference type="EMBL" id="ETD72495.1"/>
    </source>
</evidence>
<evidence type="ECO:0000256" key="10">
    <source>
        <dbReference type="ARBA" id="ARBA00022777"/>
    </source>
</evidence>
<dbReference type="InterPro" id="IPR003594">
    <property type="entry name" value="HATPase_dom"/>
</dbReference>
<keyword evidence="14 15" id="KW-0472">Membrane</keyword>
<keyword evidence="4" id="KW-1003">Cell membrane</keyword>